<keyword evidence="5" id="KW-0238">DNA-binding</keyword>
<dbReference type="CDD" id="cd07153">
    <property type="entry name" value="Fur_like"/>
    <property type="match status" value="1"/>
</dbReference>
<evidence type="ECO:0000256" key="8">
    <source>
        <dbReference type="PIRSR" id="PIRSR602481-2"/>
    </source>
</evidence>
<dbReference type="Pfam" id="PF01475">
    <property type="entry name" value="FUR"/>
    <property type="match status" value="1"/>
</dbReference>
<dbReference type="InterPro" id="IPR002481">
    <property type="entry name" value="FUR"/>
</dbReference>
<dbReference type="eggNOG" id="COG0735">
    <property type="taxonomic scope" value="Bacteria"/>
</dbReference>
<sequence>MDYEALLKEKKIKVTLGRVVILEIIDKYSEAISADNIYEQCRDKGHNVDLSTVYRSLDLFERKGIIEKFNLGDGKCNYKIKGHKHKHVIECSLCHKEVEIECPMLPVEELIKNKTGFVLIEHELKMKALCQECVNRCEKNKKNKV</sequence>
<comment type="similarity">
    <text evidence="1">Belongs to the Fur family.</text>
</comment>
<keyword evidence="4" id="KW-0805">Transcription regulation</keyword>
<evidence type="ECO:0000256" key="1">
    <source>
        <dbReference type="ARBA" id="ARBA00007957"/>
    </source>
</evidence>
<dbReference type="AlphaFoldDB" id="A0A0H3JA68"/>
<keyword evidence="12" id="KW-1185">Reference proteome</keyword>
<evidence type="ECO:0000256" key="2">
    <source>
        <dbReference type="ARBA" id="ARBA00022491"/>
    </source>
</evidence>
<proteinExistence type="inferred from homology"/>
<organism evidence="9 12">
    <name type="scientific">Clostridium pasteurianum DSM 525 = ATCC 6013</name>
    <dbReference type="NCBI Taxonomy" id="1262449"/>
    <lineage>
        <taxon>Bacteria</taxon>
        <taxon>Bacillati</taxon>
        <taxon>Bacillota</taxon>
        <taxon>Clostridia</taxon>
        <taxon>Eubacteriales</taxon>
        <taxon>Clostridiaceae</taxon>
        <taxon>Clostridium</taxon>
    </lineage>
</organism>
<gene>
    <name evidence="9" type="ORF">CLPA_c32220</name>
    <name evidence="10" type="ORF">CP6013_03957</name>
</gene>
<evidence type="ECO:0000256" key="3">
    <source>
        <dbReference type="ARBA" id="ARBA00022833"/>
    </source>
</evidence>
<dbReference type="Gene3D" id="1.10.10.10">
    <property type="entry name" value="Winged helix-like DNA-binding domain superfamily/Winged helix DNA-binding domain"/>
    <property type="match status" value="1"/>
</dbReference>
<keyword evidence="7" id="KW-0479">Metal-binding</keyword>
<evidence type="ECO:0000256" key="5">
    <source>
        <dbReference type="ARBA" id="ARBA00023125"/>
    </source>
</evidence>
<dbReference type="GO" id="GO:1900376">
    <property type="term" value="P:regulation of secondary metabolite biosynthetic process"/>
    <property type="evidence" value="ECO:0007669"/>
    <property type="project" value="TreeGrafter"/>
</dbReference>
<dbReference type="PATRIC" id="fig|1262449.3.peg.3111"/>
<evidence type="ECO:0000313" key="11">
    <source>
        <dbReference type="Proteomes" id="UP000028042"/>
    </source>
</evidence>
<keyword evidence="2" id="KW-0678">Repressor</keyword>
<dbReference type="GO" id="GO:0008270">
    <property type="term" value="F:zinc ion binding"/>
    <property type="evidence" value="ECO:0007669"/>
    <property type="project" value="TreeGrafter"/>
</dbReference>
<dbReference type="RefSeq" id="WP_003446718.1">
    <property type="nucleotide sequence ID" value="NZ_ANZB01000012.1"/>
</dbReference>
<dbReference type="EMBL" id="CP009268">
    <property type="protein sequence ID" value="AJA53276.1"/>
    <property type="molecule type" value="Genomic_DNA"/>
</dbReference>
<keyword evidence="6" id="KW-0804">Transcription</keyword>
<dbReference type="GO" id="GO:0003700">
    <property type="term" value="F:DNA-binding transcription factor activity"/>
    <property type="evidence" value="ECO:0007669"/>
    <property type="project" value="InterPro"/>
</dbReference>
<dbReference type="GO" id="GO:0045892">
    <property type="term" value="P:negative regulation of DNA-templated transcription"/>
    <property type="evidence" value="ECO:0007669"/>
    <property type="project" value="TreeGrafter"/>
</dbReference>
<dbReference type="KEGG" id="cpae:CPAST_c32220"/>
<dbReference type="PANTHER" id="PTHR33202:SF8">
    <property type="entry name" value="PEROXIDE-RESPONSIVE REPRESSOR PERR"/>
    <property type="match status" value="1"/>
</dbReference>
<evidence type="ECO:0000256" key="7">
    <source>
        <dbReference type="PIRSR" id="PIRSR602481-1"/>
    </source>
</evidence>
<comment type="cofactor">
    <cofactor evidence="8">
        <name>Mn(2+)</name>
        <dbReference type="ChEBI" id="CHEBI:29035"/>
    </cofactor>
    <cofactor evidence="8">
        <name>Fe(2+)</name>
        <dbReference type="ChEBI" id="CHEBI:29033"/>
    </cofactor>
    <text evidence="8">Binds 1 Mn(2+) or Fe(2+) ion per subunit.</text>
</comment>
<comment type="cofactor">
    <cofactor evidence="7">
        <name>Zn(2+)</name>
        <dbReference type="ChEBI" id="CHEBI:29105"/>
    </cofactor>
    <text evidence="7">Binds 1 zinc ion per subunit.</text>
</comment>
<dbReference type="SMR" id="A0A0H3JA68"/>
<evidence type="ECO:0000256" key="4">
    <source>
        <dbReference type="ARBA" id="ARBA00023015"/>
    </source>
</evidence>
<reference evidence="10 11" key="3">
    <citation type="journal article" name="Genome Announc.">
        <title>Improved Draft Genome Sequence of Clostridium pasteurianum Strain ATCC 6013 (DSM 525) Using a Hybrid Next-Generation Sequencing Approach.</title>
        <authorList>
            <person name="Pyne M.E."/>
            <person name="Utturkar S."/>
            <person name="Brown S.D."/>
            <person name="Moo-Young M."/>
            <person name="Chung D.A."/>
            <person name="Chou C.P."/>
        </authorList>
    </citation>
    <scope>NUCLEOTIDE SEQUENCE [LARGE SCALE GENOMIC DNA]</scope>
    <source>
        <strain evidence="10 11">ATCC 6013</strain>
    </source>
</reference>
<reference evidence="9 12" key="1">
    <citation type="journal article" date="2015" name="Genome Announc.">
        <title>Complete Genome Sequence of the Nitrogen-Fixing and Solvent-Producing Clostridium pasteurianum DSM 525.</title>
        <authorList>
            <person name="Poehlein A."/>
            <person name="Grosse-Honebrink A."/>
            <person name="Zhang Y."/>
            <person name="Minton N.P."/>
            <person name="Daniel R."/>
        </authorList>
    </citation>
    <scope>NUCLEOTIDE SEQUENCE [LARGE SCALE GENOMIC DNA]</scope>
    <source>
        <strain evidence="9">DSM 525</strain>
        <strain evidence="12">DSM 525 / ATCC 6013</strain>
    </source>
</reference>
<dbReference type="Proteomes" id="UP000028042">
    <property type="component" value="Unassembled WGS sequence"/>
</dbReference>
<dbReference type="EMBL" id="JPGY02000001">
    <property type="protein sequence ID" value="KRU14698.1"/>
    <property type="molecule type" value="Genomic_DNA"/>
</dbReference>
<dbReference type="PANTHER" id="PTHR33202">
    <property type="entry name" value="ZINC UPTAKE REGULATION PROTEIN"/>
    <property type="match status" value="1"/>
</dbReference>
<keyword evidence="3 7" id="KW-0862">Zinc</keyword>
<dbReference type="InterPro" id="IPR043135">
    <property type="entry name" value="Fur_C"/>
</dbReference>
<evidence type="ECO:0000313" key="9">
    <source>
        <dbReference type="EMBL" id="AJA53276.1"/>
    </source>
</evidence>
<evidence type="ECO:0000313" key="12">
    <source>
        <dbReference type="Proteomes" id="UP000030905"/>
    </source>
</evidence>
<keyword evidence="8" id="KW-0408">Iron</keyword>
<dbReference type="GO" id="GO:0000976">
    <property type="term" value="F:transcription cis-regulatory region binding"/>
    <property type="evidence" value="ECO:0007669"/>
    <property type="project" value="TreeGrafter"/>
</dbReference>
<accession>A0A0H3JA68</accession>
<dbReference type="SUPFAM" id="SSF46785">
    <property type="entry name" value="Winged helix' DNA-binding domain"/>
    <property type="match status" value="1"/>
</dbReference>
<dbReference type="InterPro" id="IPR036388">
    <property type="entry name" value="WH-like_DNA-bd_sf"/>
</dbReference>
<feature type="binding site" evidence="7">
    <location>
        <position position="91"/>
    </location>
    <ligand>
        <name>Zn(2+)</name>
        <dbReference type="ChEBI" id="CHEBI:29105"/>
    </ligand>
</feature>
<dbReference type="Proteomes" id="UP000030905">
    <property type="component" value="Chromosome"/>
</dbReference>
<evidence type="ECO:0000256" key="6">
    <source>
        <dbReference type="ARBA" id="ARBA00023163"/>
    </source>
</evidence>
<dbReference type="GeneID" id="93075328"/>
<reference evidence="10" key="2">
    <citation type="submission" date="2015-10" db="EMBL/GenBank/DDBJ databases">
        <title>Improved Draft Genome Sequence of Clostridium pasteurianum Strain ATCC 6013 (DSM 525) Using a Hybrid Next-Generation Sequencing Approach.</title>
        <authorList>
            <person name="Pyne M.E."/>
            <person name="Utturkar S.M."/>
            <person name="Brown S.D."/>
            <person name="Moo-Young M."/>
            <person name="Chung D.A."/>
            <person name="Chou P.C."/>
        </authorList>
    </citation>
    <scope>NUCLEOTIDE SEQUENCE</scope>
    <source>
        <strain evidence="10">ATCC 6013</strain>
    </source>
</reference>
<name>A0A0H3JA68_CLOPA</name>
<feature type="binding site" evidence="8">
    <location>
        <position position="122"/>
    </location>
    <ligand>
        <name>Fe cation</name>
        <dbReference type="ChEBI" id="CHEBI:24875"/>
    </ligand>
</feature>
<protein>
    <submittedName>
        <fullName evidence="9">Fe2+/Zn2+ uptake regulation protein</fullName>
    </submittedName>
    <submittedName>
        <fullName evidence="10">Ferric uptake regulator, Fur family</fullName>
    </submittedName>
</protein>
<evidence type="ECO:0000313" key="10">
    <source>
        <dbReference type="EMBL" id="KRU14698.1"/>
    </source>
</evidence>
<dbReference type="KEGG" id="cpat:CLPA_c32220"/>
<dbReference type="InterPro" id="IPR036390">
    <property type="entry name" value="WH_DNA-bd_sf"/>
</dbReference>
<feature type="binding site" evidence="7">
    <location>
        <position position="133"/>
    </location>
    <ligand>
        <name>Zn(2+)</name>
        <dbReference type="ChEBI" id="CHEBI:29105"/>
    </ligand>
</feature>
<feature type="binding site" evidence="7">
    <location>
        <position position="130"/>
    </location>
    <ligand>
        <name>Zn(2+)</name>
        <dbReference type="ChEBI" id="CHEBI:29105"/>
    </ligand>
</feature>
<feature type="binding site" evidence="7">
    <location>
        <position position="94"/>
    </location>
    <ligand>
        <name>Zn(2+)</name>
        <dbReference type="ChEBI" id="CHEBI:29105"/>
    </ligand>
</feature>
<dbReference type="Gene3D" id="3.30.1490.190">
    <property type="match status" value="1"/>
</dbReference>